<accession>A0A1G2LBR6</accession>
<sequence>MDIRGLSRKGVVRMPVIHWLASRAWCECGGRYLHSFGWDGWRHVSCDHCSWSPDAVELFESFADIVAAPSTPEPALAEELAFAQAAA</sequence>
<protein>
    <submittedName>
        <fullName evidence="1">Uncharacterized protein</fullName>
    </submittedName>
</protein>
<proteinExistence type="predicted"/>
<evidence type="ECO:0000313" key="1">
    <source>
        <dbReference type="EMBL" id="OHA09030.1"/>
    </source>
</evidence>
<dbReference type="EMBL" id="MHQS01000007">
    <property type="protein sequence ID" value="OHA09030.1"/>
    <property type="molecule type" value="Genomic_DNA"/>
</dbReference>
<dbReference type="Proteomes" id="UP000176705">
    <property type="component" value="Unassembled WGS sequence"/>
</dbReference>
<comment type="caution">
    <text evidence="1">The sequence shown here is derived from an EMBL/GenBank/DDBJ whole genome shotgun (WGS) entry which is preliminary data.</text>
</comment>
<reference evidence="1 2" key="1">
    <citation type="journal article" date="2016" name="Nat. Commun.">
        <title>Thousands of microbial genomes shed light on interconnected biogeochemical processes in an aquifer system.</title>
        <authorList>
            <person name="Anantharaman K."/>
            <person name="Brown C.T."/>
            <person name="Hug L.A."/>
            <person name="Sharon I."/>
            <person name="Castelle C.J."/>
            <person name="Probst A.J."/>
            <person name="Thomas B.C."/>
            <person name="Singh A."/>
            <person name="Wilkins M.J."/>
            <person name="Karaoz U."/>
            <person name="Brodie E.L."/>
            <person name="Williams K.H."/>
            <person name="Hubbard S.S."/>
            <person name="Banfield J.F."/>
        </authorList>
    </citation>
    <scope>NUCLEOTIDE SEQUENCE [LARGE SCALE GENOMIC DNA]</scope>
</reference>
<gene>
    <name evidence="1" type="ORF">A3B37_03595</name>
</gene>
<name>A0A1G2LBR6_9BACT</name>
<organism evidence="1 2">
    <name type="scientific">Candidatus Sungbacteria bacterium RIFCSPLOWO2_01_FULL_59_16</name>
    <dbReference type="NCBI Taxonomy" id="1802280"/>
    <lineage>
        <taxon>Bacteria</taxon>
        <taxon>Candidatus Sungiibacteriota</taxon>
    </lineage>
</organism>
<evidence type="ECO:0000313" key="2">
    <source>
        <dbReference type="Proteomes" id="UP000176705"/>
    </source>
</evidence>
<dbReference type="AlphaFoldDB" id="A0A1G2LBR6"/>
<dbReference type="STRING" id="1802280.A3B37_03595"/>